<sequence length="70" mass="8096">MNADDLRDADWEIIEVLREGRNNAPNIGDRTGYSKQYIRERFKRLSDEGIITNIGSGIYELIPEEVPEKD</sequence>
<accession>A0A1H6XMJ8</accession>
<name>A0A1H6XMJ8_9EURY</name>
<accession>A0A2H4Q1R5</accession>
<proteinExistence type="predicted"/>
<dbReference type="KEGG" id="hae:halTADL_1565"/>
<keyword evidence="1" id="KW-0238">DNA-binding</keyword>
<dbReference type="InterPro" id="IPR036390">
    <property type="entry name" value="WH_DNA-bd_sf"/>
</dbReference>
<dbReference type="GeneID" id="35002359"/>
<dbReference type="InterPro" id="IPR036388">
    <property type="entry name" value="WH-like_DNA-bd_sf"/>
</dbReference>
<reference evidence="1 2" key="1">
    <citation type="submission" date="2016-10" db="EMBL/GenBank/DDBJ databases">
        <authorList>
            <person name="de Groot N.N."/>
        </authorList>
    </citation>
    <scope>NUCLEOTIDE SEQUENCE [LARGE SCALE GENOMIC DNA]</scope>
    <source>
        <strain evidence="1 2">DSM 22187</strain>
    </source>
</reference>
<dbReference type="STRING" id="1073996.SAMN05444271_13627"/>
<dbReference type="AlphaFoldDB" id="A0A1H6XMJ8"/>
<organism evidence="1 2">
    <name type="scientific">Halohasta litchfieldiae</name>
    <dbReference type="NCBI Taxonomy" id="1073996"/>
    <lineage>
        <taxon>Archaea</taxon>
        <taxon>Methanobacteriati</taxon>
        <taxon>Methanobacteriota</taxon>
        <taxon>Stenosarchaea group</taxon>
        <taxon>Halobacteria</taxon>
        <taxon>Halobacteriales</taxon>
        <taxon>Haloferacaceae</taxon>
        <taxon>Halohasta</taxon>
    </lineage>
</organism>
<dbReference type="Pfam" id="PF13412">
    <property type="entry name" value="HTH_24"/>
    <property type="match status" value="1"/>
</dbReference>
<protein>
    <submittedName>
        <fullName evidence="1">Winged helix-turn-helix DNA-binding</fullName>
    </submittedName>
</protein>
<dbReference type="GO" id="GO:0003677">
    <property type="term" value="F:DNA binding"/>
    <property type="evidence" value="ECO:0007669"/>
    <property type="project" value="UniProtKB-KW"/>
</dbReference>
<evidence type="ECO:0000313" key="2">
    <source>
        <dbReference type="Proteomes" id="UP000198888"/>
    </source>
</evidence>
<dbReference type="OrthoDB" id="337285at2157"/>
<dbReference type="RefSeq" id="WP_079892149.1">
    <property type="nucleotide sequence ID" value="NZ_CP024845.1"/>
</dbReference>
<dbReference type="SUPFAM" id="SSF46785">
    <property type="entry name" value="Winged helix' DNA-binding domain"/>
    <property type="match status" value="1"/>
</dbReference>
<gene>
    <name evidence="1" type="ORF">SAMN05444271_13627</name>
</gene>
<evidence type="ECO:0000313" key="1">
    <source>
        <dbReference type="EMBL" id="SEJ25765.1"/>
    </source>
</evidence>
<dbReference type="Gene3D" id="1.10.10.10">
    <property type="entry name" value="Winged helix-like DNA-binding domain superfamily/Winged helix DNA-binding domain"/>
    <property type="match status" value="1"/>
</dbReference>
<dbReference type="Proteomes" id="UP000198888">
    <property type="component" value="Unassembled WGS sequence"/>
</dbReference>
<dbReference type="EMBL" id="FNYR01000036">
    <property type="protein sequence ID" value="SEJ25765.1"/>
    <property type="molecule type" value="Genomic_DNA"/>
</dbReference>
<keyword evidence="2" id="KW-1185">Reference proteome</keyword>